<evidence type="ECO:0000313" key="1">
    <source>
        <dbReference type="EMBL" id="ACY86457.1"/>
    </source>
</evidence>
<dbReference type="Proteomes" id="UP000002695">
    <property type="component" value="Plasmid unnamed"/>
</dbReference>
<proteinExistence type="predicted"/>
<dbReference type="AlphaFoldDB" id="A0A0F6AW37"/>
<geneLocation type="plasmid" evidence="1 2">
    <name>unnamed</name>
</geneLocation>
<dbReference type="KEGG" id="seo:STM14_5547"/>
<gene>
    <name evidence="1" type="ordered locus">STM14_5547</name>
</gene>
<dbReference type="HOGENOM" id="CLU_2275461_0_0_6"/>
<keyword evidence="2" id="KW-1185">Reference proteome</keyword>
<protein>
    <submittedName>
        <fullName evidence="1">Uncharacterized protein</fullName>
    </submittedName>
</protein>
<accession>A0A0F6AW37</accession>
<organism evidence="1 2">
    <name type="scientific">Salmonella typhimurium (strain 14028s / SGSC 2262)</name>
    <dbReference type="NCBI Taxonomy" id="588858"/>
    <lineage>
        <taxon>Bacteria</taxon>
        <taxon>Pseudomonadati</taxon>
        <taxon>Pseudomonadota</taxon>
        <taxon>Gammaproteobacteria</taxon>
        <taxon>Enterobacterales</taxon>
        <taxon>Enterobacteriaceae</taxon>
        <taxon>Salmonella</taxon>
    </lineage>
</organism>
<name>A0A0F6AW37_SALT1</name>
<keyword evidence="1" id="KW-0614">Plasmid</keyword>
<sequence>MKSLSISRRGPVISTLSNPSALARDRRVSSSDASVRESVFFLRFFSDLSVGTNTPSRIRATGCTVLLALGVRFTISPEDLSTSTNNFFMSRLSLSRAPPIGG</sequence>
<evidence type="ECO:0000313" key="2">
    <source>
        <dbReference type="Proteomes" id="UP000002695"/>
    </source>
</evidence>
<reference evidence="1 2" key="1">
    <citation type="journal article" date="2010" name="J. Bacteriol.">
        <title>Short-term signatures of evolutionary change in the Salmonella enterica serovar typhimurium 14028 genome.</title>
        <authorList>
            <person name="Jarvik T."/>
            <person name="Smillie C."/>
            <person name="Groisman E.A."/>
            <person name="Ochman H."/>
        </authorList>
    </citation>
    <scope>NUCLEOTIDE SEQUENCE [LARGE SCALE GENOMIC DNA]</scope>
    <source>
        <strain evidence="2">14028s / SGSC 2262</strain>
    </source>
</reference>
<dbReference type="EMBL" id="CP001362">
    <property type="protein sequence ID" value="ACY86457.1"/>
    <property type="molecule type" value="Genomic_DNA"/>
</dbReference>